<evidence type="ECO:0000256" key="1">
    <source>
        <dbReference type="SAM" id="MobiDB-lite"/>
    </source>
</evidence>
<organism evidence="2 3">
    <name type="scientific">Cucurbita argyrosperma subsp. sororia</name>
    <dbReference type="NCBI Taxonomy" id="37648"/>
    <lineage>
        <taxon>Eukaryota</taxon>
        <taxon>Viridiplantae</taxon>
        <taxon>Streptophyta</taxon>
        <taxon>Embryophyta</taxon>
        <taxon>Tracheophyta</taxon>
        <taxon>Spermatophyta</taxon>
        <taxon>Magnoliopsida</taxon>
        <taxon>eudicotyledons</taxon>
        <taxon>Gunneridae</taxon>
        <taxon>Pentapetalae</taxon>
        <taxon>rosids</taxon>
        <taxon>fabids</taxon>
        <taxon>Cucurbitales</taxon>
        <taxon>Cucurbitaceae</taxon>
        <taxon>Cucurbiteae</taxon>
        <taxon>Cucurbita</taxon>
    </lineage>
</organism>
<dbReference type="Proteomes" id="UP000685013">
    <property type="component" value="Chromosome 4"/>
</dbReference>
<accession>A0AAV6NPF0</accession>
<evidence type="ECO:0000313" key="3">
    <source>
        <dbReference type="Proteomes" id="UP000685013"/>
    </source>
</evidence>
<feature type="non-terminal residue" evidence="2">
    <location>
        <position position="1"/>
    </location>
</feature>
<proteinExistence type="predicted"/>
<comment type="caution">
    <text evidence="2">The sequence shown here is derived from an EMBL/GenBank/DDBJ whole genome shotgun (WGS) entry which is preliminary data.</text>
</comment>
<feature type="compositionally biased region" description="Basic and acidic residues" evidence="1">
    <location>
        <begin position="1"/>
        <end position="18"/>
    </location>
</feature>
<feature type="region of interest" description="Disordered" evidence="1">
    <location>
        <begin position="1"/>
        <end position="29"/>
    </location>
</feature>
<gene>
    <name evidence="2" type="ORF">SDJN03_05465</name>
</gene>
<protein>
    <submittedName>
        <fullName evidence="2">Uncharacterized protein</fullName>
    </submittedName>
</protein>
<evidence type="ECO:0000313" key="2">
    <source>
        <dbReference type="EMBL" id="KAG6600232.1"/>
    </source>
</evidence>
<name>A0AAV6NPF0_9ROSI</name>
<sequence>MRERGRTEERREVREGKSPHRRRSAAAEVPNPPRAHLCFFVFVFAGIFFFDPQSLNYLDCLGFSERDFWGPDSLLGKFVIETWDCIKQFYAS</sequence>
<keyword evidence="3" id="KW-1185">Reference proteome</keyword>
<dbReference type="EMBL" id="JAGKQH010000004">
    <property type="protein sequence ID" value="KAG6600232.1"/>
    <property type="molecule type" value="Genomic_DNA"/>
</dbReference>
<dbReference type="AlphaFoldDB" id="A0AAV6NPF0"/>
<reference evidence="2 3" key="1">
    <citation type="journal article" date="2021" name="Hortic Res">
        <title>The domestication of Cucurbita argyrosperma as revealed by the genome of its wild relative.</title>
        <authorList>
            <person name="Barrera-Redondo J."/>
            <person name="Sanchez-de la Vega G."/>
            <person name="Aguirre-Liguori J.A."/>
            <person name="Castellanos-Morales G."/>
            <person name="Gutierrez-Guerrero Y.T."/>
            <person name="Aguirre-Dugua X."/>
            <person name="Aguirre-Planter E."/>
            <person name="Tenaillon M.I."/>
            <person name="Lira-Saade R."/>
            <person name="Eguiarte L.E."/>
        </authorList>
    </citation>
    <scope>NUCLEOTIDE SEQUENCE [LARGE SCALE GENOMIC DNA]</scope>
    <source>
        <strain evidence="2">JBR-2021</strain>
    </source>
</reference>